<dbReference type="STRING" id="2074.BG845_06851"/>
<dbReference type="EC" id="3.5.1.110" evidence="3"/>
<dbReference type="Gene3D" id="3.40.50.850">
    <property type="entry name" value="Isochorismatase-like"/>
    <property type="match status" value="1"/>
</dbReference>
<dbReference type="GO" id="GO:0016787">
    <property type="term" value="F:hydrolase activity"/>
    <property type="evidence" value="ECO:0007669"/>
    <property type="project" value="UniProtKB-KW"/>
</dbReference>
<sequence length="203" mass="20881">MELDPPRTAFIAVHYQNDVITPEGAFGAIFAEQATAVGIVPTTKTLHTAARDAGAQVVYTRVAFQPGYGDLVGNFPLLAMVGQQGCLVDGTSAAAIVDDLTPLDGDLVVTHQRVSGFVGSELDPVLRGRGIDTVVITGVATNMSVESTARSAGDLGYRTIVVSDASSAATPEVHQASLDSLRMLGEVGSSADVLAALKTPVTA</sequence>
<evidence type="ECO:0000313" key="4">
    <source>
        <dbReference type="Proteomes" id="UP000194360"/>
    </source>
</evidence>
<dbReference type="SUPFAM" id="SSF52499">
    <property type="entry name" value="Isochorismatase-like hydrolases"/>
    <property type="match status" value="1"/>
</dbReference>
<dbReference type="PANTHER" id="PTHR43540:SF6">
    <property type="entry name" value="ISOCHORISMATASE-LIKE DOMAIN-CONTAINING PROTEIN"/>
    <property type="match status" value="1"/>
</dbReference>
<dbReference type="AlphaFoldDB" id="A0A1Y2MJ23"/>
<dbReference type="Proteomes" id="UP000194360">
    <property type="component" value="Unassembled WGS sequence"/>
</dbReference>
<proteinExistence type="predicted"/>
<dbReference type="InterPro" id="IPR050272">
    <property type="entry name" value="Isochorismatase-like_hydrls"/>
</dbReference>
<keyword evidence="4" id="KW-1185">Reference proteome</keyword>
<dbReference type="EMBL" id="MIGB01000091">
    <property type="protein sequence ID" value="OSY34448.1"/>
    <property type="molecule type" value="Genomic_DNA"/>
</dbReference>
<name>A0A1Y2MJ23_PSEAH</name>
<dbReference type="InterPro" id="IPR036380">
    <property type="entry name" value="Isochorismatase-like_sf"/>
</dbReference>
<organism evidence="3 4">
    <name type="scientific">Pseudonocardia autotrophica</name>
    <name type="common">Amycolata autotrophica</name>
    <name type="synonym">Nocardia autotrophica</name>
    <dbReference type="NCBI Taxonomy" id="2074"/>
    <lineage>
        <taxon>Bacteria</taxon>
        <taxon>Bacillati</taxon>
        <taxon>Actinomycetota</taxon>
        <taxon>Actinomycetes</taxon>
        <taxon>Pseudonocardiales</taxon>
        <taxon>Pseudonocardiaceae</taxon>
        <taxon>Pseudonocardia</taxon>
    </lineage>
</organism>
<evidence type="ECO:0000313" key="3">
    <source>
        <dbReference type="EMBL" id="OSY34448.1"/>
    </source>
</evidence>
<feature type="domain" description="Isochorismatase-like" evidence="2">
    <location>
        <begin position="8"/>
        <end position="191"/>
    </location>
</feature>
<dbReference type="RefSeq" id="WP_085916856.1">
    <property type="nucleotide sequence ID" value="NZ_AP018920.1"/>
</dbReference>
<protein>
    <submittedName>
        <fullName evidence="3">Peroxyureidoacrylate/ureidoacrylate amidohydrolase RutB</fullName>
        <ecNumber evidence="3">3.5.1.110</ecNumber>
    </submittedName>
</protein>
<comment type="caution">
    <text evidence="3">The sequence shown here is derived from an EMBL/GenBank/DDBJ whole genome shotgun (WGS) entry which is preliminary data.</text>
</comment>
<reference evidence="3 4" key="1">
    <citation type="submission" date="2016-09" db="EMBL/GenBank/DDBJ databases">
        <title>Pseudonocardia autotrophica DSM535, a candidate organism with high potential of specific P450 cytochromes.</title>
        <authorList>
            <person name="Grumaz C."/>
            <person name="Vainshtein Y."/>
            <person name="Kirstahler P."/>
            <person name="Sohn K."/>
        </authorList>
    </citation>
    <scope>NUCLEOTIDE SEQUENCE [LARGE SCALE GENOMIC DNA]</scope>
    <source>
        <strain evidence="3 4">DSM 535</strain>
    </source>
</reference>
<accession>A0A1Y2MJ23</accession>
<gene>
    <name evidence="3" type="primary">rutB</name>
    <name evidence="3" type="ORF">BG845_06851</name>
</gene>
<dbReference type="Pfam" id="PF00857">
    <property type="entry name" value="Isochorismatase"/>
    <property type="match status" value="1"/>
</dbReference>
<dbReference type="CDD" id="cd00431">
    <property type="entry name" value="cysteine_hydrolases"/>
    <property type="match status" value="1"/>
</dbReference>
<dbReference type="InterPro" id="IPR000868">
    <property type="entry name" value="Isochorismatase-like_dom"/>
</dbReference>
<dbReference type="PANTHER" id="PTHR43540">
    <property type="entry name" value="PEROXYUREIDOACRYLATE/UREIDOACRYLATE AMIDOHYDROLASE-RELATED"/>
    <property type="match status" value="1"/>
</dbReference>
<dbReference type="OrthoDB" id="9814140at2"/>
<keyword evidence="1 3" id="KW-0378">Hydrolase</keyword>
<evidence type="ECO:0000256" key="1">
    <source>
        <dbReference type="ARBA" id="ARBA00022801"/>
    </source>
</evidence>
<evidence type="ECO:0000259" key="2">
    <source>
        <dbReference type="Pfam" id="PF00857"/>
    </source>
</evidence>